<name>A0ABC8SSZ3_9AQUA</name>
<evidence type="ECO:0000313" key="3">
    <source>
        <dbReference type="Proteomes" id="UP001642360"/>
    </source>
</evidence>
<dbReference type="Pfam" id="PF16413">
    <property type="entry name" value="Mlh1_C"/>
    <property type="match status" value="1"/>
</dbReference>
<reference evidence="2 3" key="1">
    <citation type="submission" date="2024-02" db="EMBL/GenBank/DDBJ databases">
        <authorList>
            <person name="Vignale AGUSTIN F."/>
            <person name="Sosa J E."/>
            <person name="Modenutti C."/>
        </authorList>
    </citation>
    <scope>NUCLEOTIDE SEQUENCE [LARGE SCALE GENOMIC DNA]</scope>
</reference>
<gene>
    <name evidence="2" type="ORF">ILEXP_LOCUS29078</name>
</gene>
<evidence type="ECO:0000259" key="1">
    <source>
        <dbReference type="Pfam" id="PF16413"/>
    </source>
</evidence>
<evidence type="ECO:0000313" key="2">
    <source>
        <dbReference type="EMBL" id="CAK9160323.1"/>
    </source>
</evidence>
<feature type="domain" description="DNA mismatch repair protein Mlh1 C-terminal" evidence="1">
    <location>
        <begin position="52"/>
        <end position="159"/>
    </location>
</feature>
<dbReference type="AlphaFoldDB" id="A0ABC8SSZ3"/>
<dbReference type="Proteomes" id="UP001642360">
    <property type="component" value="Unassembled WGS sequence"/>
</dbReference>
<sequence>MYGHLIHHQSSSGRCGLSFEYCIGFMGISLSGICFQKPSIRKRRNPKETADLTSIQELISDIDCNCHPGLMDIVGHCTYIGMADGVFALLQHNTHLYLADVVNLSKELMYQQVLRRFAHFNAIQLSDAAPLPQLIMLALKDEDLDLQGDGNDGLKERIAEVT</sequence>
<keyword evidence="3" id="KW-1185">Reference proteome</keyword>
<organism evidence="2 3">
    <name type="scientific">Ilex paraguariensis</name>
    <name type="common">yerba mate</name>
    <dbReference type="NCBI Taxonomy" id="185542"/>
    <lineage>
        <taxon>Eukaryota</taxon>
        <taxon>Viridiplantae</taxon>
        <taxon>Streptophyta</taxon>
        <taxon>Embryophyta</taxon>
        <taxon>Tracheophyta</taxon>
        <taxon>Spermatophyta</taxon>
        <taxon>Magnoliopsida</taxon>
        <taxon>eudicotyledons</taxon>
        <taxon>Gunneridae</taxon>
        <taxon>Pentapetalae</taxon>
        <taxon>asterids</taxon>
        <taxon>campanulids</taxon>
        <taxon>Aquifoliales</taxon>
        <taxon>Aquifoliaceae</taxon>
        <taxon>Ilex</taxon>
    </lineage>
</organism>
<dbReference type="EMBL" id="CAUOFW020003502">
    <property type="protein sequence ID" value="CAK9160323.1"/>
    <property type="molecule type" value="Genomic_DNA"/>
</dbReference>
<dbReference type="InterPro" id="IPR032189">
    <property type="entry name" value="Mlh1_C"/>
</dbReference>
<protein>
    <recommendedName>
        <fullName evidence="1">DNA mismatch repair protein Mlh1 C-terminal domain-containing protein</fullName>
    </recommendedName>
</protein>
<comment type="caution">
    <text evidence="2">The sequence shown here is derived from an EMBL/GenBank/DDBJ whole genome shotgun (WGS) entry which is preliminary data.</text>
</comment>
<proteinExistence type="predicted"/>
<accession>A0ABC8SSZ3</accession>